<keyword evidence="1" id="KW-1133">Transmembrane helix</keyword>
<name>A0A085JC41_9GAMM</name>
<dbReference type="Proteomes" id="UP000028602">
    <property type="component" value="Unassembled WGS sequence"/>
</dbReference>
<sequence>MSDTTRLPRYLIITELAGGILVLLSIVLINCTGRLPGVEDSQRLAKIILTVGILLILPAVITLGYRTLRAILTGSPAKK</sequence>
<dbReference type="AlphaFoldDB" id="A0A085JC41"/>
<keyword evidence="3" id="KW-1185">Reference proteome</keyword>
<feature type="transmembrane region" description="Helical" evidence="1">
    <location>
        <begin position="44"/>
        <end position="65"/>
    </location>
</feature>
<dbReference type="EMBL" id="JMPR01000041">
    <property type="protein sequence ID" value="KFD18037.1"/>
    <property type="molecule type" value="Genomic_DNA"/>
</dbReference>
<evidence type="ECO:0000313" key="2">
    <source>
        <dbReference type="EMBL" id="KFD18037.1"/>
    </source>
</evidence>
<dbReference type="InterPro" id="IPR010815">
    <property type="entry name" value="DUF1418"/>
</dbReference>
<accession>A0A085JC41</accession>
<keyword evidence="1" id="KW-0812">Transmembrane</keyword>
<dbReference type="Pfam" id="PF07214">
    <property type="entry name" value="DUF1418"/>
    <property type="match status" value="1"/>
</dbReference>
<evidence type="ECO:0000256" key="1">
    <source>
        <dbReference type="SAM" id="Phobius"/>
    </source>
</evidence>
<comment type="caution">
    <text evidence="2">The sequence shown here is derived from an EMBL/GenBank/DDBJ whole genome shotgun (WGS) entry which is preliminary data.</text>
</comment>
<dbReference type="eggNOG" id="ENOG5033MPS">
    <property type="taxonomic scope" value="Bacteria"/>
</dbReference>
<evidence type="ECO:0000313" key="3">
    <source>
        <dbReference type="Proteomes" id="UP000028602"/>
    </source>
</evidence>
<protein>
    <submittedName>
        <fullName evidence="2">Uncharacterized protein</fullName>
    </submittedName>
</protein>
<organism evidence="2 3">
    <name type="scientific">Tatumella ptyseos ATCC 33301</name>
    <dbReference type="NCBI Taxonomy" id="1005995"/>
    <lineage>
        <taxon>Bacteria</taxon>
        <taxon>Pseudomonadati</taxon>
        <taxon>Pseudomonadota</taxon>
        <taxon>Gammaproteobacteria</taxon>
        <taxon>Enterobacterales</taxon>
        <taxon>Erwiniaceae</taxon>
        <taxon>Tatumella</taxon>
    </lineage>
</organism>
<proteinExistence type="predicted"/>
<keyword evidence="1" id="KW-0472">Membrane</keyword>
<feature type="transmembrane region" description="Helical" evidence="1">
    <location>
        <begin position="12"/>
        <end position="32"/>
    </location>
</feature>
<gene>
    <name evidence="2" type="ORF">GTPT_2769</name>
</gene>
<reference evidence="2 3" key="1">
    <citation type="submission" date="2014-05" db="EMBL/GenBank/DDBJ databases">
        <title>ATOL: Assembling a taxonomically balanced genome-scale reconstruction of the evolutionary history of the Enterobacteriaceae.</title>
        <authorList>
            <person name="Plunkett G.III."/>
            <person name="Neeno-Eckwall E.C."/>
            <person name="Glasner J.D."/>
            <person name="Perna N.T."/>
        </authorList>
    </citation>
    <scope>NUCLEOTIDE SEQUENCE [LARGE SCALE GENOMIC DNA]</scope>
    <source>
        <strain evidence="2 3">ATCC 33301</strain>
    </source>
</reference>
<dbReference type="RefSeq" id="WP_025902885.1">
    <property type="nucleotide sequence ID" value="NZ_ATMJ01000033.1"/>
</dbReference>